<dbReference type="GO" id="GO:0046872">
    <property type="term" value="F:metal ion binding"/>
    <property type="evidence" value="ECO:0007669"/>
    <property type="project" value="InterPro"/>
</dbReference>
<name>A0A561SIL2_9PSEU</name>
<sequence length="206" mass="22610">MTLMHLARAERADLLEFLSGLTPQQWDAPTLCEGWRVRDVVAHMISYEVLRGREIFRRLARGRFRLARTNALGVAEMREAGPDELLALLEQRLEPSGLTTGFGCRVALLDAVIHQQDVRRPLGAPRTIPPERLLPALSFARFAPPIGAFWRARGLRLVATDLGWSSGRGPEVHGPGEALLMAIAGRRGVVEELTGPGQPTLAARTA</sequence>
<dbReference type="AlphaFoldDB" id="A0A561SIL2"/>
<dbReference type="NCBIfam" id="TIGR03083">
    <property type="entry name" value="maleylpyruvate isomerase family mycothiol-dependent enzyme"/>
    <property type="match status" value="1"/>
</dbReference>
<accession>A0A561SIL2</accession>
<dbReference type="InterPro" id="IPR024344">
    <property type="entry name" value="MDMPI_metal-binding"/>
</dbReference>
<dbReference type="OrthoDB" id="5178565at2"/>
<evidence type="ECO:0000313" key="2">
    <source>
        <dbReference type="EMBL" id="TWF74720.1"/>
    </source>
</evidence>
<feature type="domain" description="Mycothiol-dependent maleylpyruvate isomerase metal-binding" evidence="1">
    <location>
        <begin position="8"/>
        <end position="92"/>
    </location>
</feature>
<dbReference type="InterPro" id="IPR017517">
    <property type="entry name" value="Maleyloyr_isom"/>
</dbReference>
<evidence type="ECO:0000259" key="1">
    <source>
        <dbReference type="Pfam" id="PF11716"/>
    </source>
</evidence>
<evidence type="ECO:0000313" key="3">
    <source>
        <dbReference type="Proteomes" id="UP000321261"/>
    </source>
</evidence>
<reference evidence="2 3" key="1">
    <citation type="submission" date="2019-06" db="EMBL/GenBank/DDBJ databases">
        <title>Sequencing the genomes of 1000 actinobacteria strains.</title>
        <authorList>
            <person name="Klenk H.-P."/>
        </authorList>
    </citation>
    <scope>NUCLEOTIDE SEQUENCE [LARGE SCALE GENOMIC DNA]</scope>
    <source>
        <strain evidence="2 3">DSM 45671</strain>
    </source>
</reference>
<dbReference type="Pfam" id="PF11716">
    <property type="entry name" value="MDMPI_N"/>
    <property type="match status" value="1"/>
</dbReference>
<dbReference type="SUPFAM" id="SSF109854">
    <property type="entry name" value="DinB/YfiT-like putative metalloenzymes"/>
    <property type="match status" value="1"/>
</dbReference>
<organism evidence="2 3">
    <name type="scientific">Pseudonocardia hierapolitana</name>
    <dbReference type="NCBI Taxonomy" id="1128676"/>
    <lineage>
        <taxon>Bacteria</taxon>
        <taxon>Bacillati</taxon>
        <taxon>Actinomycetota</taxon>
        <taxon>Actinomycetes</taxon>
        <taxon>Pseudonocardiales</taxon>
        <taxon>Pseudonocardiaceae</taxon>
        <taxon>Pseudonocardia</taxon>
    </lineage>
</organism>
<dbReference type="EMBL" id="VIWU01000001">
    <property type="protein sequence ID" value="TWF74720.1"/>
    <property type="molecule type" value="Genomic_DNA"/>
</dbReference>
<comment type="caution">
    <text evidence="2">The sequence shown here is derived from an EMBL/GenBank/DDBJ whole genome shotgun (WGS) entry which is preliminary data.</text>
</comment>
<protein>
    <submittedName>
        <fullName evidence="2">Uncharacterized protein (TIGR03083 family)</fullName>
    </submittedName>
</protein>
<dbReference type="InterPro" id="IPR034660">
    <property type="entry name" value="DinB/YfiT-like"/>
</dbReference>
<gene>
    <name evidence="2" type="ORF">FHX44_11602</name>
</gene>
<dbReference type="Gene3D" id="1.20.120.450">
    <property type="entry name" value="dinb family like domain"/>
    <property type="match status" value="1"/>
</dbReference>
<keyword evidence="3" id="KW-1185">Reference proteome</keyword>
<dbReference type="RefSeq" id="WP_147254046.1">
    <property type="nucleotide sequence ID" value="NZ_VIWU01000001.1"/>
</dbReference>
<dbReference type="Proteomes" id="UP000321261">
    <property type="component" value="Unassembled WGS sequence"/>
</dbReference>
<proteinExistence type="predicted"/>